<dbReference type="EMBL" id="CP042433">
    <property type="protein sequence ID" value="QEC58274.1"/>
    <property type="molecule type" value="Genomic_DNA"/>
</dbReference>
<feature type="transmembrane region" description="Helical" evidence="1">
    <location>
        <begin position="416"/>
        <end position="439"/>
    </location>
</feature>
<proteinExistence type="predicted"/>
<dbReference type="KEGG" id="fgg:FSB75_20975"/>
<dbReference type="AlphaFoldDB" id="A0A5B8UNP6"/>
<feature type="transmembrane region" description="Helical" evidence="1">
    <location>
        <begin position="349"/>
        <end position="369"/>
    </location>
</feature>
<evidence type="ECO:0000313" key="2">
    <source>
        <dbReference type="EMBL" id="QEC58274.1"/>
    </source>
</evidence>
<feature type="transmembrane region" description="Helical" evidence="1">
    <location>
        <begin position="318"/>
        <end position="337"/>
    </location>
</feature>
<dbReference type="Pfam" id="PF12412">
    <property type="entry name" value="DUF3667"/>
    <property type="match status" value="1"/>
</dbReference>
<protein>
    <submittedName>
        <fullName evidence="2">DUF3667 domain-containing protein</fullName>
    </submittedName>
</protein>
<keyword evidence="1" id="KW-0812">Transmembrane</keyword>
<dbReference type="InterPro" id="IPR022134">
    <property type="entry name" value="DUF3667"/>
</dbReference>
<organism evidence="2 3">
    <name type="scientific">Flavisolibacter ginsenosidimutans</name>
    <dbReference type="NCBI Taxonomy" id="661481"/>
    <lineage>
        <taxon>Bacteria</taxon>
        <taxon>Pseudomonadati</taxon>
        <taxon>Bacteroidota</taxon>
        <taxon>Chitinophagia</taxon>
        <taxon>Chitinophagales</taxon>
        <taxon>Chitinophagaceae</taxon>
        <taxon>Flavisolibacter</taxon>
    </lineage>
</organism>
<feature type="transmembrane region" description="Helical" evidence="1">
    <location>
        <begin position="375"/>
        <end position="395"/>
    </location>
</feature>
<gene>
    <name evidence="2" type="ORF">FSB75_20975</name>
</gene>
<keyword evidence="1" id="KW-0472">Membrane</keyword>
<reference evidence="2 3" key="1">
    <citation type="journal article" date="2015" name="Int. J. Syst. Evol. Microbiol.">
        <title>Flavisolibacter ginsenosidimutans sp. nov., with ginsenoside-converting activity isolated from soil used for cultivating ginseng.</title>
        <authorList>
            <person name="Zhao Y."/>
            <person name="Liu Q."/>
            <person name="Kang M.S."/>
            <person name="Jin F."/>
            <person name="Yu H."/>
            <person name="Im W.T."/>
        </authorList>
    </citation>
    <scope>NUCLEOTIDE SEQUENCE [LARGE SCALE GENOMIC DNA]</scope>
    <source>
        <strain evidence="2 3">Gsoil 636</strain>
    </source>
</reference>
<evidence type="ECO:0000256" key="1">
    <source>
        <dbReference type="SAM" id="Phobius"/>
    </source>
</evidence>
<dbReference type="OrthoDB" id="675873at2"/>
<keyword evidence="1" id="KW-1133">Transmembrane helix</keyword>
<accession>A0A5B8UNP6</accession>
<evidence type="ECO:0000313" key="3">
    <source>
        <dbReference type="Proteomes" id="UP000321204"/>
    </source>
</evidence>
<keyword evidence="3" id="KW-1185">Reference proteome</keyword>
<dbReference type="Proteomes" id="UP000321204">
    <property type="component" value="Chromosome"/>
</dbReference>
<sequence length="441" mass="51854">MCYLSYSFLALRFSPCCCCTTESTRCFLLCQRCLCNSTVQKRQRTKTAAQDRKLFSFRYCLLKNKHTAASLLAAFGEVRYLSLLLRKFYVSHQPERKEKNCLNCGTEVHGRFCHLCGQENVLTHQGFLPLAKHFIYDVLHFDGKFFHTLLYIFTRPGFVAKQYVQGKRMSYLDPIRMYLFTSAVFFLVFFSVKTFNVGEKNHREKPGVDKRKELIESYKKHLEKNPADSEYARRIAYLRDTLNPVNPDSLGWHKSIGFGNRSYTSLENYDSVQASLPTAERDGWFPRRIIHQFFTSKEKYGESDEVLKVFLETFLHKLPYLLFVSLPFFAGILKLLYIRRKTFFYSDHAVFTLYHYIFSFILMLVGFAFSGLQDATGWSVFGFLTGLLFLVWPVYLFIEMRRFYEQGFKKTFVKFIILNCLGFVLIMLLFLIFALFSFFQS</sequence>
<name>A0A5B8UNP6_9BACT</name>